<reference evidence="2" key="1">
    <citation type="submission" date="2025-08" db="UniProtKB">
        <authorList>
            <consortium name="RefSeq"/>
        </authorList>
    </citation>
    <scope>IDENTIFICATION</scope>
</reference>
<accession>A0AC58LU38</accession>
<protein>
    <submittedName>
        <fullName evidence="2">Testis-specific protein TSX-like</fullName>
    </submittedName>
</protein>
<gene>
    <name evidence="2" type="primary">LOC109680950</name>
</gene>
<feature type="non-terminal residue" evidence="2">
    <location>
        <position position="183"/>
    </location>
</feature>
<dbReference type="RefSeq" id="XP_073920672.1">
    <property type="nucleotide sequence ID" value="XM_074064571.1"/>
</dbReference>
<sequence>MRLPHVAWGAREALVFPASADPQSSAATERSSAATERSAGSMAKESPMGSETSNSGAMSKQQESESSKPECSGKSHLQLEDKEHCLNEDDNTGKQEASRLLDQTKSFLHLQDVLQEDAVNADDRNSCQSVSLEEEDETSSSDSDTEDNVNVIIGNININPSMLMEMFTNLNSQAGEGFETSES</sequence>
<evidence type="ECO:0000313" key="1">
    <source>
        <dbReference type="Proteomes" id="UP001732720"/>
    </source>
</evidence>
<proteinExistence type="predicted"/>
<organism evidence="1 2">
    <name type="scientific">Castor canadensis</name>
    <name type="common">American beaver</name>
    <dbReference type="NCBI Taxonomy" id="51338"/>
    <lineage>
        <taxon>Eukaryota</taxon>
        <taxon>Metazoa</taxon>
        <taxon>Chordata</taxon>
        <taxon>Craniata</taxon>
        <taxon>Vertebrata</taxon>
        <taxon>Euteleostomi</taxon>
        <taxon>Mammalia</taxon>
        <taxon>Eutheria</taxon>
        <taxon>Euarchontoglires</taxon>
        <taxon>Glires</taxon>
        <taxon>Rodentia</taxon>
        <taxon>Castorimorpha</taxon>
        <taxon>Castoridae</taxon>
        <taxon>Castor</taxon>
    </lineage>
</organism>
<keyword evidence="1" id="KW-1185">Reference proteome</keyword>
<dbReference type="Proteomes" id="UP001732720">
    <property type="component" value="Unplaced"/>
</dbReference>
<name>A0AC58LU38_CASCN</name>
<evidence type="ECO:0000313" key="2">
    <source>
        <dbReference type="RefSeq" id="XP_073920672.1"/>
    </source>
</evidence>